<evidence type="ECO:0000313" key="5">
    <source>
        <dbReference type="Proteomes" id="UP000799439"/>
    </source>
</evidence>
<sequence>MLLSVLLPVLAVASAANGAAAKKSTTTTSVKHSSSTTTHHASTTLPRHSSTVHLPTHPSSHSTTKSTLSLPTAKPTVKMPTANVPGFTTAKPSTGPSKAVGTKVVNSVTVIHNNEASARVYMSKLSENYHTPAGFTLTTTATAKAKGNDKTGTTSNHASSTSTKKAAVTSTTLNKQTTTITHSSSSTPPKKSSTTTKGAATTKKASTTTSSHKLGRRNNIKVATTNNIKVAVTTSAVNSAISAAGQLAAGAAGTLQTGCNYSEPLPYTYYSSYNNSAAGFLLDTTYATSALNNLLPPAGYTTQWVNALGAVTAPGYMGMTQNLTSYNTSACAAYCDKSPGCVGFNIYFQRNALYEPWSPGCVNPPARTAIQCGFYSTYITVNQTTNLGLWESNFAVVISGSNGYWRNPPPPAVANFHGPTAQTGAMSFTNNYISYSYLSTYSPSTCANACTALNAQRRSIATSWYSATGGQYTPCNSFNMFNASTNGVVQAYVCVLYSADTASTGNTAVSTINYGGVTYTTSYSYTYDLYPKDTGSIYNTWTAAPQGTSASCSSLAASGSQVTDYSNIVWNLACGYNIASYDLSSVSGVSDFYSCFYKCSQVTNCNAFSYGWGTCYFKNVVNGVIAPTSNNYNVDFAWMDAAAYAGYSARNATTATVTGATVTSAWTGSYTTTITQFIGTVGTVVVQTPGTVAPSSTSIKTSLSSTVGVTSFTSTSTSVSYSTSTSYSTATRVQTQYIGFWPFQSITRITSYATSTYYNTLTSTSTATSTITTTTTSTSTISSTYAWYTAATDSGTATVISTTTISPNSLTKTILTIYPTPTPCSSVSTGANYALYTNNFEGGQNTYGYPNYSPESYKSIKPYASGVSSYIAEDNWDGTAISVYGNNNIDPTNLVIQNTFYVYAGRGSGTYTFQIPYADDIEMVWIGSKAISGWTRLNADLLQVWTGDAQATVSLGYYLNFGQYLPVRVQYANGGGAGSLELYTWAPDGSFMLQWLGPGSNNAAMSPNIVTGTCSPGQGAAFPAWGSES</sequence>
<proteinExistence type="predicted"/>
<dbReference type="Proteomes" id="UP000799439">
    <property type="component" value="Unassembled WGS sequence"/>
</dbReference>
<evidence type="ECO:0000256" key="2">
    <source>
        <dbReference type="SAM" id="SignalP"/>
    </source>
</evidence>
<feature type="domain" description="PA14" evidence="3">
    <location>
        <begin position="839"/>
        <end position="1010"/>
    </location>
</feature>
<feature type="compositionally biased region" description="Low complexity" evidence="1">
    <location>
        <begin position="145"/>
        <end position="212"/>
    </location>
</feature>
<dbReference type="PANTHER" id="PTHR36578">
    <property type="entry name" value="CHROMOSOME 15, WHOLE GENOME SHOTGUN SEQUENCE"/>
    <property type="match status" value="1"/>
</dbReference>
<organism evidence="4 5">
    <name type="scientific">Myriangium duriaei CBS 260.36</name>
    <dbReference type="NCBI Taxonomy" id="1168546"/>
    <lineage>
        <taxon>Eukaryota</taxon>
        <taxon>Fungi</taxon>
        <taxon>Dikarya</taxon>
        <taxon>Ascomycota</taxon>
        <taxon>Pezizomycotina</taxon>
        <taxon>Dothideomycetes</taxon>
        <taxon>Dothideomycetidae</taxon>
        <taxon>Myriangiales</taxon>
        <taxon>Myriangiaceae</taxon>
        <taxon>Myriangium</taxon>
    </lineage>
</organism>
<dbReference type="EMBL" id="ML996083">
    <property type="protein sequence ID" value="KAF2155453.1"/>
    <property type="molecule type" value="Genomic_DNA"/>
</dbReference>
<feature type="region of interest" description="Disordered" evidence="1">
    <location>
        <begin position="145"/>
        <end position="217"/>
    </location>
</feature>
<protein>
    <recommendedName>
        <fullName evidence="3">PA14 domain-containing protein</fullName>
    </recommendedName>
</protein>
<reference evidence="4" key="1">
    <citation type="journal article" date="2020" name="Stud. Mycol.">
        <title>101 Dothideomycetes genomes: a test case for predicting lifestyles and emergence of pathogens.</title>
        <authorList>
            <person name="Haridas S."/>
            <person name="Albert R."/>
            <person name="Binder M."/>
            <person name="Bloem J."/>
            <person name="Labutti K."/>
            <person name="Salamov A."/>
            <person name="Andreopoulos B."/>
            <person name="Baker S."/>
            <person name="Barry K."/>
            <person name="Bills G."/>
            <person name="Bluhm B."/>
            <person name="Cannon C."/>
            <person name="Castanera R."/>
            <person name="Culley D."/>
            <person name="Daum C."/>
            <person name="Ezra D."/>
            <person name="Gonzalez J."/>
            <person name="Henrissat B."/>
            <person name="Kuo A."/>
            <person name="Liang C."/>
            <person name="Lipzen A."/>
            <person name="Lutzoni F."/>
            <person name="Magnuson J."/>
            <person name="Mondo S."/>
            <person name="Nolan M."/>
            <person name="Ohm R."/>
            <person name="Pangilinan J."/>
            <person name="Park H.-J."/>
            <person name="Ramirez L."/>
            <person name="Alfaro M."/>
            <person name="Sun H."/>
            <person name="Tritt A."/>
            <person name="Yoshinaga Y."/>
            <person name="Zwiers L.-H."/>
            <person name="Turgeon B."/>
            <person name="Goodwin S."/>
            <person name="Spatafora J."/>
            <person name="Crous P."/>
            <person name="Grigoriev I."/>
        </authorList>
    </citation>
    <scope>NUCLEOTIDE SEQUENCE</scope>
    <source>
        <strain evidence="4">CBS 260.36</strain>
    </source>
</reference>
<feature type="chain" id="PRO_5040193016" description="PA14 domain-containing protein" evidence="2">
    <location>
        <begin position="22"/>
        <end position="1029"/>
    </location>
</feature>
<keyword evidence="2" id="KW-0732">Signal</keyword>
<dbReference type="Pfam" id="PF10528">
    <property type="entry name" value="GLEYA"/>
    <property type="match status" value="1"/>
</dbReference>
<keyword evidence="5" id="KW-1185">Reference proteome</keyword>
<dbReference type="AlphaFoldDB" id="A0A9P4J4U7"/>
<comment type="caution">
    <text evidence="4">The sequence shown here is derived from an EMBL/GenBank/DDBJ whole genome shotgun (WGS) entry which is preliminary data.</text>
</comment>
<dbReference type="PROSITE" id="PS51820">
    <property type="entry name" value="PA14"/>
    <property type="match status" value="1"/>
</dbReference>
<accession>A0A9P4J4U7</accession>
<evidence type="ECO:0000256" key="1">
    <source>
        <dbReference type="SAM" id="MobiDB-lite"/>
    </source>
</evidence>
<dbReference type="Gene3D" id="2.60.120.1560">
    <property type="match status" value="1"/>
</dbReference>
<name>A0A9P4J4U7_9PEZI</name>
<evidence type="ECO:0000313" key="4">
    <source>
        <dbReference type="EMBL" id="KAF2155453.1"/>
    </source>
</evidence>
<dbReference type="InterPro" id="IPR037524">
    <property type="entry name" value="PA14/GLEYA"/>
</dbReference>
<feature type="signal peptide" evidence="2">
    <location>
        <begin position="1"/>
        <end position="21"/>
    </location>
</feature>
<dbReference type="OrthoDB" id="271448at2759"/>
<evidence type="ECO:0000259" key="3">
    <source>
        <dbReference type="PROSITE" id="PS51820"/>
    </source>
</evidence>
<dbReference type="PANTHER" id="PTHR36578:SF1">
    <property type="entry name" value="APPLE DOMAIN-CONTAINING PROTEIN"/>
    <property type="match status" value="1"/>
</dbReference>
<feature type="compositionally biased region" description="Low complexity" evidence="1">
    <location>
        <begin position="16"/>
        <end position="72"/>
    </location>
</feature>
<feature type="region of interest" description="Disordered" evidence="1">
    <location>
        <begin position="16"/>
        <end position="100"/>
    </location>
</feature>
<gene>
    <name evidence="4" type="ORF">K461DRAFT_113524</name>
</gene>
<dbReference type="InterPro" id="IPR018871">
    <property type="entry name" value="GLEYA_adhesin_domain"/>
</dbReference>